<comment type="caution">
    <text evidence="1">The sequence shown here is derived from an EMBL/GenBank/DDBJ whole genome shotgun (WGS) entry which is preliminary data.</text>
</comment>
<evidence type="ECO:0000313" key="1">
    <source>
        <dbReference type="EMBL" id="KAA0172237.1"/>
    </source>
</evidence>
<accession>A0A5A8E5W3</accession>
<proteinExistence type="predicted"/>
<protein>
    <submittedName>
        <fullName evidence="1">Uncharacterized protein</fullName>
    </submittedName>
</protein>
<sequence length="289" mass="30418">MVTVEAVETSVFLRGLVGSFPELWHRACNEAMVVLVPQVASLESERISLQSAEDHLLQRTPVAGEYVTVSGKRVTITGLTTVTTGHGFPEPVTARAMEVKRLSAGVREAGFSAAPSSDAGSPPPAGCTAMLVTRPLCGGVPAPMGSSDMDAAMLRRLDAMLSAHSDAEAVFVALSEVADKARLAFERAGPMLPLDSLSPGLVPPRQRARRWTFFSSVSGIGDDFARPSGRQSLLPFLSFGMALHRVADRSAAGMELDYAGATVMQAVAAICALAPWPATPGEDIDEDVL</sequence>
<gene>
    <name evidence="1" type="ORF">FNF28_00240</name>
</gene>
<dbReference type="Proteomes" id="UP000324907">
    <property type="component" value="Unassembled WGS sequence"/>
</dbReference>
<dbReference type="EMBL" id="VLTL01000002">
    <property type="protein sequence ID" value="KAA0172237.1"/>
    <property type="molecule type" value="Genomic_DNA"/>
</dbReference>
<organism evidence="1 2">
    <name type="scientific">Cafeteria roenbergensis</name>
    <name type="common">Marine flagellate</name>
    <dbReference type="NCBI Taxonomy" id="33653"/>
    <lineage>
        <taxon>Eukaryota</taxon>
        <taxon>Sar</taxon>
        <taxon>Stramenopiles</taxon>
        <taxon>Bigyra</taxon>
        <taxon>Opalozoa</taxon>
        <taxon>Bicosoecida</taxon>
        <taxon>Cafeteriaceae</taxon>
        <taxon>Cafeteria</taxon>
    </lineage>
</organism>
<reference evidence="1 2" key="1">
    <citation type="submission" date="2019-07" db="EMBL/GenBank/DDBJ databases">
        <title>Genomes of Cafeteria roenbergensis.</title>
        <authorList>
            <person name="Fischer M.G."/>
            <person name="Hackl T."/>
            <person name="Roman M."/>
        </authorList>
    </citation>
    <scope>NUCLEOTIDE SEQUENCE [LARGE SCALE GENOMIC DNA]</scope>
    <source>
        <strain evidence="1 2">RCC970-E3</strain>
    </source>
</reference>
<evidence type="ECO:0000313" key="2">
    <source>
        <dbReference type="Proteomes" id="UP000324907"/>
    </source>
</evidence>
<dbReference type="AlphaFoldDB" id="A0A5A8E5W3"/>
<name>A0A5A8E5W3_CAFRO</name>